<dbReference type="EMBL" id="BSNF01000001">
    <property type="protein sequence ID" value="GLQ05524.1"/>
    <property type="molecule type" value="Genomic_DNA"/>
</dbReference>
<feature type="domain" description="GST N-terminal" evidence="1">
    <location>
        <begin position="1"/>
        <end position="81"/>
    </location>
</feature>
<sequence>MKLYDFVGPPSPRRVRMFLAEKGIDIEREIVNIREGEQFSPDFRAINNRCTIPALLLDDGTVLRDSETIQRYLEEVFPDPPLFGETPVQRAVINDWLRVIDLDGFGAVAEALRNSVGRLKDRALTGPHNEAQNPALAERGVRRIGYFFEELDRQLADHPYVAGETFSVADINALVVVDFAAMAQQTVPESCANIRRWYETVAARPSAKA</sequence>
<dbReference type="InterPro" id="IPR040079">
    <property type="entry name" value="Glutathione_S-Trfase"/>
</dbReference>
<dbReference type="PROSITE" id="PS50405">
    <property type="entry name" value="GST_CTER"/>
    <property type="match status" value="1"/>
</dbReference>
<dbReference type="PANTHER" id="PTHR44051">
    <property type="entry name" value="GLUTATHIONE S-TRANSFERASE-RELATED"/>
    <property type="match status" value="1"/>
</dbReference>
<dbReference type="RefSeq" id="WP_169559519.1">
    <property type="nucleotide sequence ID" value="NZ_BSNF01000001.1"/>
</dbReference>
<dbReference type="Gene3D" id="1.20.1050.10">
    <property type="match status" value="1"/>
</dbReference>
<keyword evidence="4" id="KW-1185">Reference proteome</keyword>
<evidence type="ECO:0000259" key="1">
    <source>
        <dbReference type="PROSITE" id="PS50404"/>
    </source>
</evidence>
<gene>
    <name evidence="3" type="primary">gst</name>
    <name evidence="3" type="ORF">GCM10007924_07450</name>
</gene>
<dbReference type="InterPro" id="IPR036249">
    <property type="entry name" value="Thioredoxin-like_sf"/>
</dbReference>
<dbReference type="Pfam" id="PF00043">
    <property type="entry name" value="GST_C"/>
    <property type="match status" value="1"/>
</dbReference>
<protein>
    <submittedName>
        <fullName evidence="3">Glutathione S-transferase</fullName>
    </submittedName>
</protein>
<feature type="domain" description="GST C-terminal" evidence="2">
    <location>
        <begin position="86"/>
        <end position="209"/>
    </location>
</feature>
<reference evidence="3" key="1">
    <citation type="journal article" date="2014" name="Int. J. Syst. Evol. Microbiol.">
        <title>Complete genome of a new Firmicutes species belonging to the dominant human colonic microbiota ('Ruminococcus bicirculans') reveals two chromosomes and a selective capacity to utilize plant glucans.</title>
        <authorList>
            <consortium name="NISC Comparative Sequencing Program"/>
            <person name="Wegmann U."/>
            <person name="Louis P."/>
            <person name="Goesmann A."/>
            <person name="Henrissat B."/>
            <person name="Duncan S.H."/>
            <person name="Flint H.J."/>
        </authorList>
    </citation>
    <scope>NUCLEOTIDE SEQUENCE</scope>
    <source>
        <strain evidence="3">NBRC 103408</strain>
    </source>
</reference>
<organism evidence="3 4">
    <name type="scientific">Sneathiella chinensis</name>
    <dbReference type="NCBI Taxonomy" id="349750"/>
    <lineage>
        <taxon>Bacteria</taxon>
        <taxon>Pseudomonadati</taxon>
        <taxon>Pseudomonadota</taxon>
        <taxon>Alphaproteobacteria</taxon>
        <taxon>Sneathiellales</taxon>
        <taxon>Sneathiellaceae</taxon>
        <taxon>Sneathiella</taxon>
    </lineage>
</organism>
<dbReference type="InterPro" id="IPR036282">
    <property type="entry name" value="Glutathione-S-Trfase_C_sf"/>
</dbReference>
<dbReference type="InterPro" id="IPR004045">
    <property type="entry name" value="Glutathione_S-Trfase_N"/>
</dbReference>
<dbReference type="SUPFAM" id="SSF52833">
    <property type="entry name" value="Thioredoxin-like"/>
    <property type="match status" value="1"/>
</dbReference>
<evidence type="ECO:0000313" key="3">
    <source>
        <dbReference type="EMBL" id="GLQ05524.1"/>
    </source>
</evidence>
<dbReference type="SFLD" id="SFLDS00019">
    <property type="entry name" value="Glutathione_Transferase_(cytos"/>
    <property type="match status" value="1"/>
</dbReference>
<dbReference type="Gene3D" id="3.40.30.10">
    <property type="entry name" value="Glutaredoxin"/>
    <property type="match status" value="1"/>
</dbReference>
<dbReference type="InterPro" id="IPR004046">
    <property type="entry name" value="GST_C"/>
</dbReference>
<dbReference type="Pfam" id="PF13409">
    <property type="entry name" value="GST_N_2"/>
    <property type="match status" value="1"/>
</dbReference>
<proteinExistence type="predicted"/>
<dbReference type="InterPro" id="IPR034345">
    <property type="entry name" value="Gtt2-like_N"/>
</dbReference>
<dbReference type="InterPro" id="IPR010987">
    <property type="entry name" value="Glutathione-S-Trfase_C-like"/>
</dbReference>
<dbReference type="SUPFAM" id="SSF47616">
    <property type="entry name" value="GST C-terminal domain-like"/>
    <property type="match status" value="1"/>
</dbReference>
<comment type="caution">
    <text evidence="3">The sequence shown here is derived from an EMBL/GenBank/DDBJ whole genome shotgun (WGS) entry which is preliminary data.</text>
</comment>
<reference evidence="3" key="2">
    <citation type="submission" date="2023-01" db="EMBL/GenBank/DDBJ databases">
        <title>Draft genome sequence of Sneathiella chinensis strain NBRC 103408.</title>
        <authorList>
            <person name="Sun Q."/>
            <person name="Mori K."/>
        </authorList>
    </citation>
    <scope>NUCLEOTIDE SEQUENCE</scope>
    <source>
        <strain evidence="3">NBRC 103408</strain>
    </source>
</reference>
<accession>A0ABQ5U046</accession>
<name>A0ABQ5U046_9PROT</name>
<dbReference type="SFLD" id="SFLDG00358">
    <property type="entry name" value="Main_(cytGST)"/>
    <property type="match status" value="1"/>
</dbReference>
<dbReference type="PROSITE" id="PS50404">
    <property type="entry name" value="GST_NTER"/>
    <property type="match status" value="1"/>
</dbReference>
<evidence type="ECO:0000259" key="2">
    <source>
        <dbReference type="PROSITE" id="PS50405"/>
    </source>
</evidence>
<evidence type="ECO:0000313" key="4">
    <source>
        <dbReference type="Proteomes" id="UP001161409"/>
    </source>
</evidence>
<dbReference type="PANTHER" id="PTHR44051:SF8">
    <property type="entry name" value="GLUTATHIONE S-TRANSFERASE GSTA"/>
    <property type="match status" value="1"/>
</dbReference>
<dbReference type="CDD" id="cd03051">
    <property type="entry name" value="GST_N_GTT2_like"/>
    <property type="match status" value="1"/>
</dbReference>
<dbReference type="Proteomes" id="UP001161409">
    <property type="component" value="Unassembled WGS sequence"/>
</dbReference>